<name>A0A453IE32_AEGTS</name>
<dbReference type="InterPro" id="IPR008906">
    <property type="entry name" value="HATC_C_dom"/>
</dbReference>
<feature type="domain" description="HAT C-terminal dimerisation" evidence="1">
    <location>
        <begin position="395"/>
        <end position="471"/>
    </location>
</feature>
<reference evidence="3" key="2">
    <citation type="journal article" date="2017" name="Nat. Plants">
        <title>The Aegilops tauschii genome reveals multiple impacts of transposons.</title>
        <authorList>
            <person name="Zhao G."/>
            <person name="Zou C."/>
            <person name="Li K."/>
            <person name="Wang K."/>
            <person name="Li T."/>
            <person name="Gao L."/>
            <person name="Zhang X."/>
            <person name="Wang H."/>
            <person name="Yang Z."/>
            <person name="Liu X."/>
            <person name="Jiang W."/>
            <person name="Mao L."/>
            <person name="Kong X."/>
            <person name="Jiao Y."/>
            <person name="Jia J."/>
        </authorList>
    </citation>
    <scope>NUCLEOTIDE SEQUENCE [LARGE SCALE GENOMIC DNA]</scope>
    <source>
        <strain evidence="3">cv. AL8/78</strain>
    </source>
</reference>
<dbReference type="Proteomes" id="UP000015105">
    <property type="component" value="Chromosome 4D"/>
</dbReference>
<evidence type="ECO:0000313" key="2">
    <source>
        <dbReference type="EnsemblPlants" id="AET4Gv20532800.1"/>
    </source>
</evidence>
<reference evidence="2" key="3">
    <citation type="journal article" date="2017" name="Nature">
        <title>Genome sequence of the progenitor of the wheat D genome Aegilops tauschii.</title>
        <authorList>
            <person name="Luo M.C."/>
            <person name="Gu Y.Q."/>
            <person name="Puiu D."/>
            <person name="Wang H."/>
            <person name="Twardziok S.O."/>
            <person name="Deal K.R."/>
            <person name="Huo N."/>
            <person name="Zhu T."/>
            <person name="Wang L."/>
            <person name="Wang Y."/>
            <person name="McGuire P.E."/>
            <person name="Liu S."/>
            <person name="Long H."/>
            <person name="Ramasamy R.K."/>
            <person name="Rodriguez J.C."/>
            <person name="Van S.L."/>
            <person name="Yuan L."/>
            <person name="Wang Z."/>
            <person name="Xia Z."/>
            <person name="Xiao L."/>
            <person name="Anderson O.D."/>
            <person name="Ouyang S."/>
            <person name="Liang Y."/>
            <person name="Zimin A.V."/>
            <person name="Pertea G."/>
            <person name="Qi P."/>
            <person name="Bennetzen J.L."/>
            <person name="Dai X."/>
            <person name="Dawson M.W."/>
            <person name="Muller H.G."/>
            <person name="Kugler K."/>
            <person name="Rivarola-Duarte L."/>
            <person name="Spannagl M."/>
            <person name="Mayer K.F.X."/>
            <person name="Lu F.H."/>
            <person name="Bevan M.W."/>
            <person name="Leroy P."/>
            <person name="Li P."/>
            <person name="You F.M."/>
            <person name="Sun Q."/>
            <person name="Liu Z."/>
            <person name="Lyons E."/>
            <person name="Wicker T."/>
            <person name="Salzberg S.L."/>
            <person name="Devos K.M."/>
            <person name="Dvorak J."/>
        </authorList>
    </citation>
    <scope>NUCLEOTIDE SEQUENCE [LARGE SCALE GENOMIC DNA]</scope>
    <source>
        <strain evidence="2">cv. AL8/78</strain>
    </source>
</reference>
<dbReference type="SUPFAM" id="SSF53098">
    <property type="entry name" value="Ribonuclease H-like"/>
    <property type="match status" value="1"/>
</dbReference>
<keyword evidence="3" id="KW-1185">Reference proteome</keyword>
<reference evidence="2" key="5">
    <citation type="journal article" date="2021" name="G3 (Bethesda)">
        <title>Aegilops tauschii genome assembly Aet v5.0 features greater sequence contiguity and improved annotation.</title>
        <authorList>
            <person name="Wang L."/>
            <person name="Zhu T."/>
            <person name="Rodriguez J.C."/>
            <person name="Deal K.R."/>
            <person name="Dubcovsky J."/>
            <person name="McGuire P.E."/>
            <person name="Lux T."/>
            <person name="Spannagl M."/>
            <person name="Mayer K.F.X."/>
            <person name="Baldrich P."/>
            <person name="Meyers B.C."/>
            <person name="Huo N."/>
            <person name="Gu Y.Q."/>
            <person name="Zhou H."/>
            <person name="Devos K.M."/>
            <person name="Bennetzen J.L."/>
            <person name="Unver T."/>
            <person name="Budak H."/>
            <person name="Gulick P.J."/>
            <person name="Galiba G."/>
            <person name="Kalapos B."/>
            <person name="Nelson D.R."/>
            <person name="Li P."/>
            <person name="You F.M."/>
            <person name="Luo M.C."/>
            <person name="Dvorak J."/>
        </authorList>
    </citation>
    <scope>NUCLEOTIDE SEQUENCE [LARGE SCALE GENOMIC DNA]</scope>
    <source>
        <strain evidence="2">cv. AL8/78</strain>
    </source>
</reference>
<proteinExistence type="predicted"/>
<dbReference type="AlphaFoldDB" id="A0A453IE32"/>
<reference evidence="3" key="1">
    <citation type="journal article" date="2014" name="Science">
        <title>Ancient hybridizations among the ancestral genomes of bread wheat.</title>
        <authorList>
            <consortium name="International Wheat Genome Sequencing Consortium,"/>
            <person name="Marcussen T."/>
            <person name="Sandve S.R."/>
            <person name="Heier L."/>
            <person name="Spannagl M."/>
            <person name="Pfeifer M."/>
            <person name="Jakobsen K.S."/>
            <person name="Wulff B.B."/>
            <person name="Steuernagel B."/>
            <person name="Mayer K.F."/>
            <person name="Olsen O.A."/>
        </authorList>
    </citation>
    <scope>NUCLEOTIDE SEQUENCE [LARGE SCALE GENOMIC DNA]</scope>
    <source>
        <strain evidence="3">cv. AL8/78</strain>
    </source>
</reference>
<dbReference type="PANTHER" id="PTHR45749">
    <property type="match status" value="1"/>
</dbReference>
<dbReference type="PANTHER" id="PTHR45749:SF35">
    <property type="entry name" value="AC-LIKE TRANSPOSASE-RELATED"/>
    <property type="match status" value="1"/>
</dbReference>
<protein>
    <recommendedName>
        <fullName evidence="1">HAT C-terminal dimerisation domain-containing protein</fullName>
    </recommendedName>
</protein>
<dbReference type="Pfam" id="PF05699">
    <property type="entry name" value="Dimer_Tnp_hAT"/>
    <property type="match status" value="1"/>
</dbReference>
<accession>A0A453IE32</accession>
<organism evidence="2 3">
    <name type="scientific">Aegilops tauschii subsp. strangulata</name>
    <name type="common">Goatgrass</name>
    <dbReference type="NCBI Taxonomy" id="200361"/>
    <lineage>
        <taxon>Eukaryota</taxon>
        <taxon>Viridiplantae</taxon>
        <taxon>Streptophyta</taxon>
        <taxon>Embryophyta</taxon>
        <taxon>Tracheophyta</taxon>
        <taxon>Spermatophyta</taxon>
        <taxon>Magnoliopsida</taxon>
        <taxon>Liliopsida</taxon>
        <taxon>Poales</taxon>
        <taxon>Poaceae</taxon>
        <taxon>BOP clade</taxon>
        <taxon>Pooideae</taxon>
        <taxon>Triticodae</taxon>
        <taxon>Triticeae</taxon>
        <taxon>Triticinae</taxon>
        <taxon>Aegilops</taxon>
    </lineage>
</organism>
<reference evidence="2" key="4">
    <citation type="submission" date="2019-03" db="UniProtKB">
        <authorList>
            <consortium name="EnsemblPlants"/>
        </authorList>
    </citation>
    <scope>IDENTIFICATION</scope>
</reference>
<evidence type="ECO:0000259" key="1">
    <source>
        <dbReference type="Pfam" id="PF05699"/>
    </source>
</evidence>
<dbReference type="GO" id="GO:0046983">
    <property type="term" value="F:protein dimerization activity"/>
    <property type="evidence" value="ECO:0007669"/>
    <property type="project" value="InterPro"/>
</dbReference>
<dbReference type="STRING" id="200361.A0A453IE32"/>
<dbReference type="InterPro" id="IPR012337">
    <property type="entry name" value="RNaseH-like_sf"/>
</dbReference>
<evidence type="ECO:0000313" key="3">
    <source>
        <dbReference type="Proteomes" id="UP000015105"/>
    </source>
</evidence>
<dbReference type="Gramene" id="AET4Gv20532800.1">
    <property type="protein sequence ID" value="AET4Gv20532800.1"/>
    <property type="gene ID" value="AET4Gv20532800"/>
</dbReference>
<sequence length="496" mass="57092">MESIAIGIGLSIMRNSIKCFASVVNYSQKGIEKLRTRLQKHETIDKAAQRQLESEKEHWRKVLSRIVCIVKFLARHNLAFRGTNRKLYEDSNGNLGLVEMLAEFDPVIQEHVRRITNEETHTHYLDFKIQNELIHLLASAIRKWQILKNNITGLTPKSVSATRWESRVDSVKAIRLQCADIREALLQVSETDNDTKTSSEAKGLANNELGEYVFIVAIVIWYEVLYAVNLVSKHLQAKDMLIGVAIEKVQGLLSFFKGYRDTGFLEALEIAKVIALEMDIGTTFHKRREIKRKRHFDENPDDANVATQSAEESFRVNYFLRIVDQAILSLTSRFDQYHGYQKIFGFLFTSETLQSLDKNSLKTSCDNLEVALEKDGKSDIDANELYVELMFLQNFMPKENIGPVEILKFLKRHDCFPNACIAYRVLLTIPVTVTSAERSFSKLKLLKSYMHTTMTQQRLTDLATIALESNLLDKIDYEDIIEDFITKNTKRMMLFK</sequence>
<dbReference type="EnsemblPlants" id="AET4Gv20532800.1">
    <property type="protein sequence ID" value="AET4Gv20532800.1"/>
    <property type="gene ID" value="AET4Gv20532800"/>
</dbReference>